<name>A0A2N6RXT6_9BIFI</name>
<gene>
    <name evidence="2" type="ORF">CJ216_02235</name>
</gene>
<protein>
    <recommendedName>
        <fullName evidence="1">ESAT-6-like protein</fullName>
    </recommendedName>
</protein>
<evidence type="ECO:0000313" key="3">
    <source>
        <dbReference type="Proteomes" id="UP000235771"/>
    </source>
</evidence>
<comment type="similarity">
    <text evidence="1">Belongs to the WXG100 family.</text>
</comment>
<dbReference type="Pfam" id="PF06013">
    <property type="entry name" value="WXG100"/>
    <property type="match status" value="1"/>
</dbReference>
<dbReference type="GeneID" id="98325896"/>
<comment type="caution">
    <text evidence="2">The sequence shown here is derived from an EMBL/GenBank/DDBJ whole genome shotgun (WGS) entry which is preliminary data.</text>
</comment>
<dbReference type="NCBIfam" id="TIGR03930">
    <property type="entry name" value="WXG100_ESAT6"/>
    <property type="match status" value="1"/>
</dbReference>
<keyword evidence="3" id="KW-1185">Reference proteome</keyword>
<evidence type="ECO:0000256" key="1">
    <source>
        <dbReference type="RuleBase" id="RU362001"/>
    </source>
</evidence>
<dbReference type="RefSeq" id="WP_004127832.1">
    <property type="nucleotide sequence ID" value="NZ_JAKNCL010000001.1"/>
</dbReference>
<organism evidence="2 3">
    <name type="scientific">Gardnerella greenwoodii</name>
    <dbReference type="NCBI Taxonomy" id="2914925"/>
    <lineage>
        <taxon>Bacteria</taxon>
        <taxon>Bacillati</taxon>
        <taxon>Actinomycetota</taxon>
        <taxon>Actinomycetes</taxon>
        <taxon>Bifidobacteriales</taxon>
        <taxon>Bifidobacteriaceae</taxon>
        <taxon>Gardnerella</taxon>
    </lineage>
</organism>
<dbReference type="InterPro" id="IPR010310">
    <property type="entry name" value="T7SS_ESAT-6-like"/>
</dbReference>
<dbReference type="EMBL" id="PNGV01000001">
    <property type="protein sequence ID" value="PMC42939.1"/>
    <property type="molecule type" value="Genomic_DNA"/>
</dbReference>
<dbReference type="AlphaFoldDB" id="A0A2N6RXT6"/>
<accession>A0A2N6RXT6</accession>
<dbReference type="InterPro" id="IPR036689">
    <property type="entry name" value="ESAT-6-like_sf"/>
</dbReference>
<sequence length="97" mass="10386">MAQFRVDSEQIQQAAAAVGTSVNSIREAVNGMYANLQQLQSVWTGSAATKFASTAGQWRAAQQQMEQSLEAIQQAMQHASGVYLDAETQATSLFGMG</sequence>
<dbReference type="Proteomes" id="UP000235771">
    <property type="component" value="Unassembled WGS sequence"/>
</dbReference>
<proteinExistence type="inferred from homology"/>
<dbReference type="Gene3D" id="1.10.287.1060">
    <property type="entry name" value="ESAT-6-like"/>
    <property type="match status" value="1"/>
</dbReference>
<dbReference type="SUPFAM" id="SSF140453">
    <property type="entry name" value="EsxAB dimer-like"/>
    <property type="match status" value="1"/>
</dbReference>
<reference evidence="2 3" key="1">
    <citation type="submission" date="2017-09" db="EMBL/GenBank/DDBJ databases">
        <title>Bacterial strain isolated from the female urinary microbiota.</title>
        <authorList>
            <person name="Thomas-White K."/>
            <person name="Kumar N."/>
            <person name="Forster S."/>
            <person name="Putonti C."/>
            <person name="Lawley T."/>
            <person name="Wolfe A.J."/>
        </authorList>
    </citation>
    <scope>NUCLEOTIDE SEQUENCE [LARGE SCALE GENOMIC DNA]</scope>
    <source>
        <strain evidence="2 3">UMB1686</strain>
    </source>
</reference>
<evidence type="ECO:0000313" key="2">
    <source>
        <dbReference type="EMBL" id="PMC42939.1"/>
    </source>
</evidence>